<comment type="caution">
    <text evidence="6">The sequence shown here is derived from an EMBL/GenBank/DDBJ whole genome shotgun (WGS) entry which is preliminary data.</text>
</comment>
<dbReference type="PANTHER" id="PTHR46743:SF2">
    <property type="entry name" value="TEICHOIC ACIDS EXPORT ATP-BINDING PROTEIN TAGH"/>
    <property type="match status" value="1"/>
</dbReference>
<dbReference type="Proteomes" id="UP000708338">
    <property type="component" value="Unassembled WGS sequence"/>
</dbReference>
<protein>
    <submittedName>
        <fullName evidence="6">ATP-binding cassette domain-containing protein</fullName>
    </submittedName>
</protein>
<dbReference type="CDD" id="cd03220">
    <property type="entry name" value="ABC_KpsT_Wzt"/>
    <property type="match status" value="1"/>
</dbReference>
<dbReference type="GO" id="GO:0005524">
    <property type="term" value="F:ATP binding"/>
    <property type="evidence" value="ECO:0007669"/>
    <property type="project" value="UniProtKB-KW"/>
</dbReference>
<dbReference type="RefSeq" id="WP_215630001.1">
    <property type="nucleotide sequence ID" value="NZ_JAQDJP010000011.1"/>
</dbReference>
<evidence type="ECO:0000256" key="3">
    <source>
        <dbReference type="ARBA" id="ARBA00022741"/>
    </source>
</evidence>
<evidence type="ECO:0000313" key="6">
    <source>
        <dbReference type="EMBL" id="MBT9809533.1"/>
    </source>
</evidence>
<feature type="domain" description="ABC transporter" evidence="5">
    <location>
        <begin position="20"/>
        <end position="243"/>
    </location>
</feature>
<dbReference type="PROSITE" id="PS00211">
    <property type="entry name" value="ABC_TRANSPORTER_1"/>
    <property type="match status" value="1"/>
</dbReference>
<gene>
    <name evidence="6" type="ORF">GPL26_07720</name>
</gene>
<dbReference type="InterPro" id="IPR003593">
    <property type="entry name" value="AAA+_ATPase"/>
</dbReference>
<name>A0AA41K597_9FIRM</name>
<dbReference type="Pfam" id="PF00005">
    <property type="entry name" value="ABC_tran"/>
    <property type="match status" value="1"/>
</dbReference>
<keyword evidence="3" id="KW-0547">Nucleotide-binding</keyword>
<proteinExistence type="inferred from homology"/>
<accession>A0AA41K597</accession>
<reference evidence="6" key="1">
    <citation type="journal article" date="2021" name="Gut Microbes">
        <title>A synthetic consortium of 100 gut commensals modulates the composition and function in a colon model of the microbiome of elderly subjects.</title>
        <authorList>
            <person name="Perez M."/>
            <person name="Ntemiri A."/>
            <person name="Tan H."/>
            <person name="Harris H.M.B."/>
            <person name="Roager H.M."/>
            <person name="Ribiere C."/>
            <person name="O'Toole P.W."/>
        </authorList>
    </citation>
    <scope>NUCLEOTIDE SEQUENCE</scope>
    <source>
        <strain evidence="6">MCC335</strain>
    </source>
</reference>
<organism evidence="6 7">
    <name type="scientific">Enterocloster citroniae</name>
    <dbReference type="NCBI Taxonomy" id="358743"/>
    <lineage>
        <taxon>Bacteria</taxon>
        <taxon>Bacillati</taxon>
        <taxon>Bacillota</taxon>
        <taxon>Clostridia</taxon>
        <taxon>Lachnospirales</taxon>
        <taxon>Lachnospiraceae</taxon>
        <taxon>Enterocloster</taxon>
    </lineage>
</organism>
<dbReference type="InterPro" id="IPR015860">
    <property type="entry name" value="ABC_transpr_TagH-like"/>
</dbReference>
<dbReference type="GO" id="GO:0016020">
    <property type="term" value="C:membrane"/>
    <property type="evidence" value="ECO:0007669"/>
    <property type="project" value="InterPro"/>
</dbReference>
<dbReference type="GO" id="GO:0140359">
    <property type="term" value="F:ABC-type transporter activity"/>
    <property type="evidence" value="ECO:0007669"/>
    <property type="project" value="InterPro"/>
</dbReference>
<comment type="similarity">
    <text evidence="1">Belongs to the ABC transporter superfamily.</text>
</comment>
<evidence type="ECO:0000256" key="1">
    <source>
        <dbReference type="ARBA" id="ARBA00005417"/>
    </source>
</evidence>
<dbReference type="InterPro" id="IPR017871">
    <property type="entry name" value="ABC_transporter-like_CS"/>
</dbReference>
<dbReference type="GO" id="GO:0016887">
    <property type="term" value="F:ATP hydrolysis activity"/>
    <property type="evidence" value="ECO:0007669"/>
    <property type="project" value="InterPro"/>
</dbReference>
<dbReference type="SUPFAM" id="SSF52540">
    <property type="entry name" value="P-loop containing nucleoside triphosphate hydrolases"/>
    <property type="match status" value="1"/>
</dbReference>
<evidence type="ECO:0000313" key="7">
    <source>
        <dbReference type="Proteomes" id="UP000708338"/>
    </source>
</evidence>
<evidence type="ECO:0000256" key="4">
    <source>
        <dbReference type="ARBA" id="ARBA00022840"/>
    </source>
</evidence>
<dbReference type="PROSITE" id="PS50893">
    <property type="entry name" value="ABC_TRANSPORTER_2"/>
    <property type="match status" value="1"/>
</dbReference>
<dbReference type="InterPro" id="IPR003439">
    <property type="entry name" value="ABC_transporter-like_ATP-bd"/>
</dbReference>
<keyword evidence="2" id="KW-0813">Transport</keyword>
<evidence type="ECO:0000259" key="5">
    <source>
        <dbReference type="PROSITE" id="PS50893"/>
    </source>
</evidence>
<dbReference type="InterPro" id="IPR027417">
    <property type="entry name" value="P-loop_NTPase"/>
</dbReference>
<dbReference type="Gene3D" id="3.40.50.300">
    <property type="entry name" value="P-loop containing nucleotide triphosphate hydrolases"/>
    <property type="match status" value="1"/>
</dbReference>
<dbReference type="SMART" id="SM00382">
    <property type="entry name" value="AAA"/>
    <property type="match status" value="1"/>
</dbReference>
<dbReference type="InterPro" id="IPR050683">
    <property type="entry name" value="Bact_Polysacc_Export_ATP-bd"/>
</dbReference>
<dbReference type="AlphaFoldDB" id="A0AA41K597"/>
<evidence type="ECO:0000256" key="2">
    <source>
        <dbReference type="ARBA" id="ARBA00022448"/>
    </source>
</evidence>
<dbReference type="PANTHER" id="PTHR46743">
    <property type="entry name" value="TEICHOIC ACIDS EXPORT ATP-BINDING PROTEIN TAGH"/>
    <property type="match status" value="1"/>
</dbReference>
<sequence length="245" mass="27430">MEEYIVDVENLTIRFNMASEKVDNLKEYAIKLIKKELKFKEFLALQDVSLRVRKGESWALIGINGSGKSTLLKAISGILKPYKGTVTVRGEIAPLIELGAGFDGNLTARENIYLNGTVLGHSKKYMDQHFDEIVDFAELWDFLDTPIKNFSSGMKARLGFSVATMVSPDVLIVDEILSVGDFLFRKKCTQRMNQMMSGGTTLLYVSHSIESVKELCTHALWLDKGKVRMSGAVSEVCNEYGKLEK</sequence>
<keyword evidence="4 6" id="KW-0067">ATP-binding</keyword>
<dbReference type="EMBL" id="WQPS01000006">
    <property type="protein sequence ID" value="MBT9809533.1"/>
    <property type="molecule type" value="Genomic_DNA"/>
</dbReference>